<proteinExistence type="predicted"/>
<sequence length="119" mass="13567">MYPAVPPPSAHVHENAAWARYLLAVNSPRAAQAMRDREMERRRRRPRPRDSDHWKLTDTLARTALELSRPPAENWMPPADEEEEVDARTAALARARTRARMERATRAAEGPRGGGRPRP</sequence>
<feature type="region of interest" description="Disordered" evidence="1">
    <location>
        <begin position="29"/>
        <end position="119"/>
    </location>
</feature>
<evidence type="ECO:0000256" key="1">
    <source>
        <dbReference type="SAM" id="MobiDB-lite"/>
    </source>
</evidence>
<keyword evidence="3" id="KW-1185">Reference proteome</keyword>
<dbReference type="AlphaFoldDB" id="A0A8J3RWX9"/>
<dbReference type="Proteomes" id="UP000616724">
    <property type="component" value="Unassembled WGS sequence"/>
</dbReference>
<dbReference type="RefSeq" id="WP_203895428.1">
    <property type="nucleotide sequence ID" value="NZ_BOOH01000067.1"/>
</dbReference>
<comment type="caution">
    <text evidence="2">The sequence shown here is derived from an EMBL/GenBank/DDBJ whole genome shotgun (WGS) entry which is preliminary data.</text>
</comment>
<evidence type="ECO:0000313" key="3">
    <source>
        <dbReference type="Proteomes" id="UP000616724"/>
    </source>
</evidence>
<accession>A0A8J3RWX9</accession>
<gene>
    <name evidence="2" type="ORF">Plo01_74530</name>
</gene>
<organism evidence="2 3">
    <name type="scientific">Planobispora longispora</name>
    <dbReference type="NCBI Taxonomy" id="28887"/>
    <lineage>
        <taxon>Bacteria</taxon>
        <taxon>Bacillati</taxon>
        <taxon>Actinomycetota</taxon>
        <taxon>Actinomycetes</taxon>
        <taxon>Streptosporangiales</taxon>
        <taxon>Streptosporangiaceae</taxon>
        <taxon>Planobispora</taxon>
    </lineage>
</organism>
<dbReference type="EMBL" id="BOOH01000067">
    <property type="protein sequence ID" value="GIH81024.1"/>
    <property type="molecule type" value="Genomic_DNA"/>
</dbReference>
<evidence type="ECO:0000313" key="2">
    <source>
        <dbReference type="EMBL" id="GIH81024.1"/>
    </source>
</evidence>
<name>A0A8J3RWX9_9ACTN</name>
<protein>
    <submittedName>
        <fullName evidence="2">Uncharacterized protein</fullName>
    </submittedName>
</protein>
<reference evidence="2 3" key="1">
    <citation type="submission" date="2021-01" db="EMBL/GenBank/DDBJ databases">
        <title>Whole genome shotgun sequence of Planobispora longispora NBRC 13918.</title>
        <authorList>
            <person name="Komaki H."/>
            <person name="Tamura T."/>
        </authorList>
    </citation>
    <scope>NUCLEOTIDE SEQUENCE [LARGE SCALE GENOMIC DNA]</scope>
    <source>
        <strain evidence="2 3">NBRC 13918</strain>
    </source>
</reference>